<organism evidence="1 2">
    <name type="scientific">Acaulospora colombiana</name>
    <dbReference type="NCBI Taxonomy" id="27376"/>
    <lineage>
        <taxon>Eukaryota</taxon>
        <taxon>Fungi</taxon>
        <taxon>Fungi incertae sedis</taxon>
        <taxon>Mucoromycota</taxon>
        <taxon>Glomeromycotina</taxon>
        <taxon>Glomeromycetes</taxon>
        <taxon>Diversisporales</taxon>
        <taxon>Acaulosporaceae</taxon>
        <taxon>Acaulospora</taxon>
    </lineage>
</organism>
<keyword evidence="2" id="KW-1185">Reference proteome</keyword>
<evidence type="ECO:0000313" key="2">
    <source>
        <dbReference type="Proteomes" id="UP000789525"/>
    </source>
</evidence>
<name>A0ACA9P6E5_9GLOM</name>
<sequence length="82" mass="9061">MTASRHIIVNLYQESADSPGWRMASQTYGSRKAMETGTQRASKNWSSWAQPIRAETKHMGNFGNSTSGSTIYGMLICDDNQG</sequence>
<protein>
    <submittedName>
        <fullName evidence="1">4755_t:CDS:1</fullName>
    </submittedName>
</protein>
<dbReference type="Proteomes" id="UP000789525">
    <property type="component" value="Unassembled WGS sequence"/>
</dbReference>
<evidence type="ECO:0000313" key="1">
    <source>
        <dbReference type="EMBL" id="CAG8692894.1"/>
    </source>
</evidence>
<accession>A0ACA9P6E5</accession>
<reference evidence="1" key="1">
    <citation type="submission" date="2021-06" db="EMBL/GenBank/DDBJ databases">
        <authorList>
            <person name="Kallberg Y."/>
            <person name="Tangrot J."/>
            <person name="Rosling A."/>
        </authorList>
    </citation>
    <scope>NUCLEOTIDE SEQUENCE</scope>
    <source>
        <strain evidence="1">CL356</strain>
    </source>
</reference>
<proteinExistence type="predicted"/>
<gene>
    <name evidence="1" type="ORF">ACOLOM_LOCUS9904</name>
</gene>
<dbReference type="EMBL" id="CAJVPT010030031">
    <property type="protein sequence ID" value="CAG8692894.1"/>
    <property type="molecule type" value="Genomic_DNA"/>
</dbReference>
<comment type="caution">
    <text evidence="1">The sequence shown here is derived from an EMBL/GenBank/DDBJ whole genome shotgun (WGS) entry which is preliminary data.</text>
</comment>